<feature type="domain" description="RRM" evidence="2">
    <location>
        <begin position="3"/>
        <end position="49"/>
    </location>
</feature>
<reference evidence="4" key="1">
    <citation type="submission" date="2022-11" db="UniProtKB">
        <authorList>
            <consortium name="WormBaseParasite"/>
        </authorList>
    </citation>
    <scope>IDENTIFICATION</scope>
</reference>
<accession>A0A914S3G2</accession>
<evidence type="ECO:0000313" key="4">
    <source>
        <dbReference type="WBParaSite" id="PEQ_0001287201-mRNA-1"/>
    </source>
</evidence>
<sequence>MLQVFRSFPGFCRLRMHTKGGTSVAFVEYLDVRQATQAMTSLQGFQISSSERGGMRIEYAKNKMGDVSG</sequence>
<evidence type="ECO:0000256" key="1">
    <source>
        <dbReference type="ARBA" id="ARBA00022884"/>
    </source>
</evidence>
<dbReference type="GO" id="GO:0003723">
    <property type="term" value="F:RNA binding"/>
    <property type="evidence" value="ECO:0007669"/>
    <property type="project" value="UniProtKB-KW"/>
</dbReference>
<evidence type="ECO:0000259" key="2">
    <source>
        <dbReference type="Pfam" id="PF00076"/>
    </source>
</evidence>
<dbReference type="InterPro" id="IPR012677">
    <property type="entry name" value="Nucleotide-bd_a/b_plait_sf"/>
</dbReference>
<proteinExistence type="predicted"/>
<dbReference type="AlphaFoldDB" id="A0A914S3G2"/>
<dbReference type="WBParaSite" id="PEQ_0001287201-mRNA-1">
    <property type="protein sequence ID" value="PEQ_0001287201-mRNA-1"/>
    <property type="gene ID" value="PEQ_0001287201"/>
</dbReference>
<keyword evidence="1" id="KW-0694">RNA-binding</keyword>
<keyword evidence="3" id="KW-1185">Reference proteome</keyword>
<dbReference type="PANTHER" id="PTHR10501">
    <property type="entry name" value="U1 SMALL NUCLEAR RIBONUCLEOPROTEIN A/U2 SMALL NUCLEAR RIBONUCLEOPROTEIN B"/>
    <property type="match status" value="1"/>
</dbReference>
<dbReference type="Gene3D" id="3.30.70.330">
    <property type="match status" value="1"/>
</dbReference>
<protein>
    <submittedName>
        <fullName evidence="4">RRM domain-containing protein</fullName>
    </submittedName>
</protein>
<dbReference type="Pfam" id="PF00076">
    <property type="entry name" value="RRM_1"/>
    <property type="match status" value="1"/>
</dbReference>
<dbReference type="SUPFAM" id="SSF54928">
    <property type="entry name" value="RNA-binding domain, RBD"/>
    <property type="match status" value="1"/>
</dbReference>
<dbReference type="InterPro" id="IPR000504">
    <property type="entry name" value="RRM_dom"/>
</dbReference>
<evidence type="ECO:0000313" key="3">
    <source>
        <dbReference type="Proteomes" id="UP000887564"/>
    </source>
</evidence>
<organism evidence="3 4">
    <name type="scientific">Parascaris equorum</name>
    <name type="common">Equine roundworm</name>
    <dbReference type="NCBI Taxonomy" id="6256"/>
    <lineage>
        <taxon>Eukaryota</taxon>
        <taxon>Metazoa</taxon>
        <taxon>Ecdysozoa</taxon>
        <taxon>Nematoda</taxon>
        <taxon>Chromadorea</taxon>
        <taxon>Rhabditida</taxon>
        <taxon>Spirurina</taxon>
        <taxon>Ascaridomorpha</taxon>
        <taxon>Ascaridoidea</taxon>
        <taxon>Ascarididae</taxon>
        <taxon>Parascaris</taxon>
    </lineage>
</organism>
<name>A0A914S3G2_PAREQ</name>
<dbReference type="Proteomes" id="UP000887564">
    <property type="component" value="Unplaced"/>
</dbReference>
<dbReference type="InterPro" id="IPR035979">
    <property type="entry name" value="RBD_domain_sf"/>
</dbReference>